<dbReference type="PANTHER" id="PTHR43179">
    <property type="entry name" value="RHAMNOSYLTRANSFERASE WBBL"/>
    <property type="match status" value="1"/>
</dbReference>
<dbReference type="STRING" id="487184.SAMN05216421_0728"/>
<name>A0A1H1NN97_9GAMM</name>
<feature type="transmembrane region" description="Helical" evidence="4">
    <location>
        <begin position="260"/>
        <end position="281"/>
    </location>
</feature>
<keyword evidence="4" id="KW-0472">Membrane</keyword>
<evidence type="ECO:0000256" key="4">
    <source>
        <dbReference type="SAM" id="Phobius"/>
    </source>
</evidence>
<dbReference type="Proteomes" id="UP000243207">
    <property type="component" value="Chromosome I"/>
</dbReference>
<proteinExistence type="inferred from homology"/>
<evidence type="ECO:0000256" key="1">
    <source>
        <dbReference type="ARBA" id="ARBA00006739"/>
    </source>
</evidence>
<keyword evidence="2" id="KW-0328">Glycosyltransferase</keyword>
<keyword evidence="4" id="KW-0812">Transmembrane</keyword>
<comment type="similarity">
    <text evidence="1">Belongs to the glycosyltransferase 2 family.</text>
</comment>
<dbReference type="EMBL" id="LT629736">
    <property type="protein sequence ID" value="SDS00531.1"/>
    <property type="molecule type" value="Genomic_DNA"/>
</dbReference>
<dbReference type="Gene3D" id="3.90.550.10">
    <property type="entry name" value="Spore Coat Polysaccharide Biosynthesis Protein SpsA, Chain A"/>
    <property type="match status" value="1"/>
</dbReference>
<dbReference type="GO" id="GO:0016757">
    <property type="term" value="F:glycosyltransferase activity"/>
    <property type="evidence" value="ECO:0007669"/>
    <property type="project" value="UniProtKB-KW"/>
</dbReference>
<dbReference type="AlphaFoldDB" id="A0A1H1NN97"/>
<reference evidence="7" key="1">
    <citation type="submission" date="2016-10" db="EMBL/GenBank/DDBJ databases">
        <authorList>
            <person name="Varghese N."/>
            <person name="Submissions S."/>
        </authorList>
    </citation>
    <scope>NUCLEOTIDE SEQUENCE [LARGE SCALE GENOMIC DNA]</scope>
    <source>
        <strain evidence="7">NRRL B-51270</strain>
    </source>
</reference>
<evidence type="ECO:0000256" key="2">
    <source>
        <dbReference type="ARBA" id="ARBA00022676"/>
    </source>
</evidence>
<dbReference type="NCBIfam" id="TIGR01556">
    <property type="entry name" value="rhamnosyltran"/>
    <property type="match status" value="1"/>
</dbReference>
<sequence length="312" mass="34341">MVASSAQHGVDVTPMAVMAVIVSFNPEASTFSQLLTQLSAQVERIVVVDNASTGDIASLVRAVPEATVDLLQATQNLGIAAAQNLGISKASESGCDAIIFFDQDSRIPDGVIARLKAHLCDPAVSIVAPVHFDAEQGFGYPVVDIAPNGTRRKWQPETLSSPIDVSVAISSGTLVRRGVFDQVGLMDESLFIDYVDTEWCLRCVQKGYFVRVEPAARLEHSLGLRSASLGRFRIPIHRPERRYYRIRNALLLVRYPHVPLLMALREVIFGFVHTCVIVLLVRHRQDYLRFYVKGVVDGVRGRSGPCSQRSSR</sequence>
<dbReference type="InterPro" id="IPR006446">
    <property type="entry name" value="RhaTrfase"/>
</dbReference>
<dbReference type="PANTHER" id="PTHR43179:SF12">
    <property type="entry name" value="GALACTOFURANOSYLTRANSFERASE GLFT2"/>
    <property type="match status" value="1"/>
</dbReference>
<protein>
    <submittedName>
        <fullName evidence="6">Rhamnosyltransferase</fullName>
    </submittedName>
</protein>
<accession>A0A1H1NN97</accession>
<organism evidence="6 7">
    <name type="scientific">Halopseudomonas xinjiangensis</name>
    <dbReference type="NCBI Taxonomy" id="487184"/>
    <lineage>
        <taxon>Bacteria</taxon>
        <taxon>Pseudomonadati</taxon>
        <taxon>Pseudomonadota</taxon>
        <taxon>Gammaproteobacteria</taxon>
        <taxon>Pseudomonadales</taxon>
        <taxon>Pseudomonadaceae</taxon>
        <taxon>Halopseudomonas</taxon>
    </lineage>
</organism>
<dbReference type="SUPFAM" id="SSF53448">
    <property type="entry name" value="Nucleotide-diphospho-sugar transferases"/>
    <property type="match status" value="1"/>
</dbReference>
<dbReference type="CDD" id="cd02526">
    <property type="entry name" value="GT2_RfbF_like"/>
    <property type="match status" value="1"/>
</dbReference>
<keyword evidence="7" id="KW-1185">Reference proteome</keyword>
<evidence type="ECO:0000313" key="6">
    <source>
        <dbReference type="EMBL" id="SDS00531.1"/>
    </source>
</evidence>
<gene>
    <name evidence="6" type="ORF">SAMN05216421_0728</name>
</gene>
<dbReference type="Pfam" id="PF00535">
    <property type="entry name" value="Glycos_transf_2"/>
    <property type="match status" value="1"/>
</dbReference>
<feature type="domain" description="Glycosyltransferase 2-like" evidence="5">
    <location>
        <begin position="20"/>
        <end position="183"/>
    </location>
</feature>
<evidence type="ECO:0000313" key="7">
    <source>
        <dbReference type="Proteomes" id="UP000243207"/>
    </source>
</evidence>
<keyword evidence="4" id="KW-1133">Transmembrane helix</keyword>
<keyword evidence="3 6" id="KW-0808">Transferase</keyword>
<dbReference type="InterPro" id="IPR029044">
    <property type="entry name" value="Nucleotide-diphossugar_trans"/>
</dbReference>
<evidence type="ECO:0000259" key="5">
    <source>
        <dbReference type="Pfam" id="PF00535"/>
    </source>
</evidence>
<dbReference type="InterPro" id="IPR001173">
    <property type="entry name" value="Glyco_trans_2-like"/>
</dbReference>
<evidence type="ECO:0000256" key="3">
    <source>
        <dbReference type="ARBA" id="ARBA00022679"/>
    </source>
</evidence>